<sequence length="102" mass="11850">MANGTYRLPRALSVAVRVIDLSLLKNVNLPIMRRKIDIDAHEQEVTRLYQNGTPTDTIKALLKGRGVTISDRTLRHRLEEWGLRTPRVRTYVPPHPVEWLWV</sequence>
<evidence type="ECO:0000259" key="1">
    <source>
        <dbReference type="Pfam" id="PF14420"/>
    </source>
</evidence>
<dbReference type="OrthoDB" id="5392716at2759"/>
<feature type="domain" description="Clr5" evidence="1">
    <location>
        <begin position="36"/>
        <end position="84"/>
    </location>
</feature>
<dbReference type="Proteomes" id="UP001150941">
    <property type="component" value="Unassembled WGS sequence"/>
</dbReference>
<dbReference type="EMBL" id="JAPQKS010000006">
    <property type="protein sequence ID" value="KAJ5223238.1"/>
    <property type="molecule type" value="Genomic_DNA"/>
</dbReference>
<keyword evidence="3" id="KW-1185">Reference proteome</keyword>
<dbReference type="InterPro" id="IPR025676">
    <property type="entry name" value="Clr5_dom"/>
</dbReference>
<dbReference type="AlphaFoldDB" id="A0A9W9NQV9"/>
<proteinExistence type="predicted"/>
<name>A0A9W9NQV9_9EURO</name>
<accession>A0A9W9NQV9</accession>
<dbReference type="Pfam" id="PF14420">
    <property type="entry name" value="Clr5"/>
    <property type="match status" value="1"/>
</dbReference>
<organism evidence="2 3">
    <name type="scientific">Penicillium chermesinum</name>
    <dbReference type="NCBI Taxonomy" id="63820"/>
    <lineage>
        <taxon>Eukaryota</taxon>
        <taxon>Fungi</taxon>
        <taxon>Dikarya</taxon>
        <taxon>Ascomycota</taxon>
        <taxon>Pezizomycotina</taxon>
        <taxon>Eurotiomycetes</taxon>
        <taxon>Eurotiomycetidae</taxon>
        <taxon>Eurotiales</taxon>
        <taxon>Aspergillaceae</taxon>
        <taxon>Penicillium</taxon>
    </lineage>
</organism>
<evidence type="ECO:0000313" key="3">
    <source>
        <dbReference type="Proteomes" id="UP001150941"/>
    </source>
</evidence>
<reference evidence="2" key="2">
    <citation type="journal article" date="2023" name="IMA Fungus">
        <title>Comparative genomic study of the Penicillium genus elucidates a diverse pangenome and 15 lateral gene transfer events.</title>
        <authorList>
            <person name="Petersen C."/>
            <person name="Sorensen T."/>
            <person name="Nielsen M.R."/>
            <person name="Sondergaard T.E."/>
            <person name="Sorensen J.L."/>
            <person name="Fitzpatrick D.A."/>
            <person name="Frisvad J.C."/>
            <person name="Nielsen K.L."/>
        </authorList>
    </citation>
    <scope>NUCLEOTIDE SEQUENCE</scope>
    <source>
        <strain evidence="2">IBT 19713</strain>
    </source>
</reference>
<comment type="caution">
    <text evidence="2">The sequence shown here is derived from an EMBL/GenBank/DDBJ whole genome shotgun (WGS) entry which is preliminary data.</text>
</comment>
<reference evidence="2" key="1">
    <citation type="submission" date="2022-11" db="EMBL/GenBank/DDBJ databases">
        <authorList>
            <person name="Petersen C."/>
        </authorList>
    </citation>
    <scope>NUCLEOTIDE SEQUENCE</scope>
    <source>
        <strain evidence="2">IBT 19713</strain>
    </source>
</reference>
<evidence type="ECO:0000313" key="2">
    <source>
        <dbReference type="EMBL" id="KAJ5223238.1"/>
    </source>
</evidence>
<gene>
    <name evidence="2" type="ORF">N7468_007780</name>
</gene>
<dbReference type="RefSeq" id="XP_058327421.1">
    <property type="nucleotide sequence ID" value="XM_058477076.1"/>
</dbReference>
<dbReference type="GeneID" id="83204379"/>
<protein>
    <recommendedName>
        <fullName evidence="1">Clr5 domain-containing protein</fullName>
    </recommendedName>
</protein>